<keyword evidence="3" id="KW-0687">Ribonucleoprotein</keyword>
<organism evidence="4 5">
    <name type="scientific">Escallonia rubra</name>
    <dbReference type="NCBI Taxonomy" id="112253"/>
    <lineage>
        <taxon>Eukaryota</taxon>
        <taxon>Viridiplantae</taxon>
        <taxon>Streptophyta</taxon>
        <taxon>Embryophyta</taxon>
        <taxon>Tracheophyta</taxon>
        <taxon>Spermatophyta</taxon>
        <taxon>Magnoliopsida</taxon>
        <taxon>eudicotyledons</taxon>
        <taxon>Gunneridae</taxon>
        <taxon>Pentapetalae</taxon>
        <taxon>asterids</taxon>
        <taxon>campanulids</taxon>
        <taxon>Escalloniales</taxon>
        <taxon>Escalloniaceae</taxon>
        <taxon>Escallonia</taxon>
    </lineage>
</organism>
<name>A0AA88QAC3_9ASTE</name>
<evidence type="ECO:0000313" key="4">
    <source>
        <dbReference type="EMBL" id="KAK2965568.1"/>
    </source>
</evidence>
<evidence type="ECO:0000313" key="5">
    <source>
        <dbReference type="Proteomes" id="UP001187471"/>
    </source>
</evidence>
<comment type="similarity">
    <text evidence="1">Belongs to the eukaryotic ribosomal protein eL13 family.</text>
</comment>
<dbReference type="Gene3D" id="1.20.5.110">
    <property type="match status" value="1"/>
</dbReference>
<proteinExistence type="inferred from homology"/>
<comment type="caution">
    <text evidence="4">The sequence shown here is derived from an EMBL/GenBank/DDBJ whole genome shotgun (WGS) entry which is preliminary data.</text>
</comment>
<dbReference type="PANTHER" id="PTHR11722">
    <property type="entry name" value="60S RIBOSOMAL PROTEIN L13"/>
    <property type="match status" value="1"/>
</dbReference>
<dbReference type="Pfam" id="PF01294">
    <property type="entry name" value="Ribosomal_L13e"/>
    <property type="match status" value="1"/>
</dbReference>
<keyword evidence="5" id="KW-1185">Reference proteome</keyword>
<dbReference type="PANTHER" id="PTHR11722:SF0">
    <property type="entry name" value="LARGE RIBOSOMAL SUBUNIT PROTEIN EL13"/>
    <property type="match status" value="1"/>
</dbReference>
<evidence type="ECO:0000256" key="2">
    <source>
        <dbReference type="ARBA" id="ARBA00022980"/>
    </source>
</evidence>
<dbReference type="FunFam" id="1.20.5.110:FF:000003">
    <property type="entry name" value="60S ribosomal protein L13"/>
    <property type="match status" value="1"/>
</dbReference>
<evidence type="ECO:0000256" key="3">
    <source>
        <dbReference type="ARBA" id="ARBA00023274"/>
    </source>
</evidence>
<dbReference type="GO" id="GO:0003735">
    <property type="term" value="F:structural constituent of ribosome"/>
    <property type="evidence" value="ECO:0007669"/>
    <property type="project" value="InterPro"/>
</dbReference>
<dbReference type="GO" id="GO:0022625">
    <property type="term" value="C:cytosolic large ribosomal subunit"/>
    <property type="evidence" value="ECO:0007669"/>
    <property type="project" value="TreeGrafter"/>
</dbReference>
<evidence type="ECO:0000256" key="1">
    <source>
        <dbReference type="ARBA" id="ARBA00005640"/>
    </source>
</evidence>
<keyword evidence="2" id="KW-0689">Ribosomal protein</keyword>
<dbReference type="Proteomes" id="UP001187471">
    <property type="component" value="Unassembled WGS sequence"/>
</dbReference>
<sequence>MGHKVHVQTKIGFYLITLESTPLEANRTLHCREETQVFTNDKTPLSTTTMFLTHFSLDKLVQPVSSEWHIEGRNLEFKVVIKLRKRGLKESFEVVTMTVHLDEMKITGFVDQLMVSVSKAEGTDYKGSKQPNMSDMSLLADDEPTPVEIRPISALMRCERLLEVVGRPMTLPKLGVFHYINWLAALIGNEKAAASGEDCSFRFRVSDQLSLELRPCLISDHVVSIKIGMLLAVLFANTQMLKTYEGNLVAFSKCARGFKASDFTPEELAIATQVQGLFMPIGREKPAVEFVKVTDEMKSFNAYAKLRLEWANERHAGARLKRAAEPEKRSRSVMDKSAIWIWCSALGKGQGVDFKPVVIEGCGGKF</sequence>
<protein>
    <submittedName>
        <fullName evidence="4">Uncharacterized protein</fullName>
    </submittedName>
</protein>
<dbReference type="GO" id="GO:0003723">
    <property type="term" value="F:RNA binding"/>
    <property type="evidence" value="ECO:0007669"/>
    <property type="project" value="TreeGrafter"/>
</dbReference>
<accession>A0AA88QAC3</accession>
<gene>
    <name evidence="4" type="ORF">RJ640_018734</name>
</gene>
<dbReference type="EMBL" id="JAVXUO010003210">
    <property type="protein sequence ID" value="KAK2965568.1"/>
    <property type="molecule type" value="Genomic_DNA"/>
</dbReference>
<dbReference type="GO" id="GO:0006412">
    <property type="term" value="P:translation"/>
    <property type="evidence" value="ECO:0007669"/>
    <property type="project" value="InterPro"/>
</dbReference>
<dbReference type="AlphaFoldDB" id="A0AA88QAC3"/>
<dbReference type="InterPro" id="IPR001380">
    <property type="entry name" value="Ribosomal_eL13"/>
</dbReference>
<reference evidence="4" key="1">
    <citation type="submission" date="2022-12" db="EMBL/GenBank/DDBJ databases">
        <title>Draft genome assemblies for two species of Escallonia (Escalloniales).</title>
        <authorList>
            <person name="Chanderbali A."/>
            <person name="Dervinis C."/>
            <person name="Anghel I."/>
            <person name="Soltis D."/>
            <person name="Soltis P."/>
            <person name="Zapata F."/>
        </authorList>
    </citation>
    <scope>NUCLEOTIDE SEQUENCE</scope>
    <source>
        <strain evidence="4">UCBG92.1500</strain>
        <tissue evidence="4">Leaf</tissue>
    </source>
</reference>